<feature type="transmembrane region" description="Helical" evidence="5">
    <location>
        <begin position="238"/>
        <end position="257"/>
    </location>
</feature>
<feature type="transmembrane region" description="Helical" evidence="5">
    <location>
        <begin position="348"/>
        <end position="367"/>
    </location>
</feature>
<comment type="caution">
    <text evidence="7">The sequence shown here is derived from an EMBL/GenBank/DDBJ whole genome shotgun (WGS) entry which is preliminary data.</text>
</comment>
<protein>
    <recommendedName>
        <fullName evidence="6">O-antigen ligase-related domain-containing protein</fullName>
    </recommendedName>
</protein>
<dbReference type="AlphaFoldDB" id="A0A6M0Q7J5"/>
<evidence type="ECO:0000256" key="4">
    <source>
        <dbReference type="ARBA" id="ARBA00023136"/>
    </source>
</evidence>
<evidence type="ECO:0000313" key="7">
    <source>
        <dbReference type="EMBL" id="NEY72312.1"/>
    </source>
</evidence>
<dbReference type="GO" id="GO:0016020">
    <property type="term" value="C:membrane"/>
    <property type="evidence" value="ECO:0007669"/>
    <property type="project" value="UniProtKB-SubCell"/>
</dbReference>
<dbReference type="PANTHER" id="PTHR37422">
    <property type="entry name" value="TEICHURONIC ACID BIOSYNTHESIS PROTEIN TUAE"/>
    <property type="match status" value="1"/>
</dbReference>
<organism evidence="7 8">
    <name type="scientific">Bacillus mesophilus</name>
    <dbReference type="NCBI Taxonomy" id="1808955"/>
    <lineage>
        <taxon>Bacteria</taxon>
        <taxon>Bacillati</taxon>
        <taxon>Bacillota</taxon>
        <taxon>Bacilli</taxon>
        <taxon>Bacillales</taxon>
        <taxon>Bacillaceae</taxon>
        <taxon>Bacillus</taxon>
    </lineage>
</organism>
<feature type="transmembrane region" description="Helical" evidence="5">
    <location>
        <begin position="209"/>
        <end position="226"/>
    </location>
</feature>
<feature type="transmembrane region" description="Helical" evidence="5">
    <location>
        <begin position="59"/>
        <end position="79"/>
    </location>
</feature>
<dbReference type="EMBL" id="JAAIWM010000003">
    <property type="protein sequence ID" value="NEY72312.1"/>
    <property type="molecule type" value="Genomic_DNA"/>
</dbReference>
<gene>
    <name evidence="7" type="ORF">G4D63_11300</name>
</gene>
<dbReference type="InterPro" id="IPR051533">
    <property type="entry name" value="WaaL-like"/>
</dbReference>
<feature type="transmembrane region" description="Helical" evidence="5">
    <location>
        <begin position="35"/>
        <end position="52"/>
    </location>
</feature>
<dbReference type="InterPro" id="IPR007016">
    <property type="entry name" value="O-antigen_ligase-rel_domated"/>
</dbReference>
<keyword evidence="4 5" id="KW-0472">Membrane</keyword>
<keyword evidence="2 5" id="KW-0812">Transmembrane</keyword>
<evidence type="ECO:0000256" key="2">
    <source>
        <dbReference type="ARBA" id="ARBA00022692"/>
    </source>
</evidence>
<sequence length="396" mass="45370">MNHFYQESYINHYFIKLTWITFALSGWVTMEPAPFDLLVLILLVVCCFTCYLKFGPFMILPLILVWTFLLCNLFSMFFMNNFSSSVHYFLITVYLAVFWLMVVGLLNKDSERISSAILYGYVFAGVSSALIGILAYFHLIPYSESFLLFDRIKGLFQDPNVFGPFLVPVAMLSILFIESSSTKKKTILWMSIFVLTSAAVFLSFSRAAWINYFVSFSVLLGLWIVLSQNQWTFIKRASYFVGILFILMIGALVVMNIPSIHSMFETRLGLQGYDEDRFSTQLNVLETLIQRPFGIGPGQSDSISGYSPHSLYVRVLGENGILGFALFILFLFITWLRSLYLAISDRTAIALLCTACLLGLFINSLVIDTLHWRHFWLLLAIPWMPIRKIKSSNEEE</sequence>
<comment type="subcellular location">
    <subcellularLocation>
        <location evidence="1">Membrane</location>
        <topology evidence="1">Multi-pass membrane protein</topology>
    </subcellularLocation>
</comment>
<name>A0A6M0Q7J5_9BACI</name>
<dbReference type="Proteomes" id="UP000481043">
    <property type="component" value="Unassembled WGS sequence"/>
</dbReference>
<evidence type="ECO:0000256" key="1">
    <source>
        <dbReference type="ARBA" id="ARBA00004141"/>
    </source>
</evidence>
<proteinExistence type="predicted"/>
<feature type="transmembrane region" description="Helical" evidence="5">
    <location>
        <begin position="85"/>
        <end position="106"/>
    </location>
</feature>
<evidence type="ECO:0000256" key="3">
    <source>
        <dbReference type="ARBA" id="ARBA00022989"/>
    </source>
</evidence>
<evidence type="ECO:0000259" key="6">
    <source>
        <dbReference type="Pfam" id="PF04932"/>
    </source>
</evidence>
<feature type="transmembrane region" description="Helical" evidence="5">
    <location>
        <begin position="311"/>
        <end position="336"/>
    </location>
</feature>
<feature type="transmembrane region" description="Helical" evidence="5">
    <location>
        <begin position="186"/>
        <end position="203"/>
    </location>
</feature>
<evidence type="ECO:0000313" key="8">
    <source>
        <dbReference type="Proteomes" id="UP000481043"/>
    </source>
</evidence>
<dbReference type="Pfam" id="PF04932">
    <property type="entry name" value="Wzy_C"/>
    <property type="match status" value="1"/>
</dbReference>
<accession>A0A6M0Q7J5</accession>
<feature type="transmembrane region" description="Helical" evidence="5">
    <location>
        <begin position="118"/>
        <end position="140"/>
    </location>
</feature>
<keyword evidence="8" id="KW-1185">Reference proteome</keyword>
<dbReference type="PANTHER" id="PTHR37422:SF21">
    <property type="entry name" value="EXOQ-LIKE PROTEIN"/>
    <property type="match status" value="1"/>
</dbReference>
<feature type="transmembrane region" description="Helical" evidence="5">
    <location>
        <begin position="160"/>
        <end position="177"/>
    </location>
</feature>
<reference evidence="7 8" key="1">
    <citation type="submission" date="2020-02" db="EMBL/GenBank/DDBJ databases">
        <title>Bacillus aquiflavi sp. nov., isolated from yellow water of strong flavor Chinese baijiu in Yibin region of China.</title>
        <authorList>
            <person name="Xie J."/>
        </authorList>
    </citation>
    <scope>NUCLEOTIDE SEQUENCE [LARGE SCALE GENOMIC DNA]</scope>
    <source>
        <strain evidence="7 8">SA4</strain>
    </source>
</reference>
<feature type="transmembrane region" description="Helical" evidence="5">
    <location>
        <begin position="12"/>
        <end position="29"/>
    </location>
</feature>
<evidence type="ECO:0000256" key="5">
    <source>
        <dbReference type="SAM" id="Phobius"/>
    </source>
</evidence>
<feature type="domain" description="O-antigen ligase-related" evidence="6">
    <location>
        <begin position="192"/>
        <end position="328"/>
    </location>
</feature>
<keyword evidence="3 5" id="KW-1133">Transmembrane helix</keyword>
<dbReference type="RefSeq" id="WP_163179763.1">
    <property type="nucleotide sequence ID" value="NZ_JAAIWM010000003.1"/>
</dbReference>